<keyword evidence="1" id="KW-1133">Transmembrane helix</keyword>
<dbReference type="RefSeq" id="WP_069657313.1">
    <property type="nucleotide sequence ID" value="NZ_MIJF01000053.1"/>
</dbReference>
<comment type="caution">
    <text evidence="2">The sequence shown here is derived from an EMBL/GenBank/DDBJ whole genome shotgun (WGS) entry which is preliminary data.</text>
</comment>
<name>A0A1D2YSZ4_9BACI</name>
<keyword evidence="1" id="KW-0812">Transmembrane</keyword>
<dbReference type="EMBL" id="MIJF01000053">
    <property type="protein sequence ID" value="OEF98813.1"/>
    <property type="molecule type" value="Genomic_DNA"/>
</dbReference>
<dbReference type="AlphaFoldDB" id="A0A1D2YSZ4"/>
<keyword evidence="1" id="KW-0472">Membrane</keyword>
<dbReference type="Proteomes" id="UP000243739">
    <property type="component" value="Unassembled WGS sequence"/>
</dbReference>
<gene>
    <name evidence="2" type="ORF">BHF71_10830</name>
</gene>
<evidence type="ECO:0000256" key="1">
    <source>
        <dbReference type="SAM" id="Phobius"/>
    </source>
</evidence>
<organism evidence="2 3">
    <name type="scientific">Vulcanibacillus modesticaldus</name>
    <dbReference type="NCBI Taxonomy" id="337097"/>
    <lineage>
        <taxon>Bacteria</taxon>
        <taxon>Bacillati</taxon>
        <taxon>Bacillota</taxon>
        <taxon>Bacilli</taxon>
        <taxon>Bacillales</taxon>
        <taxon>Bacillaceae</taxon>
        <taxon>Vulcanibacillus</taxon>
    </lineage>
</organism>
<feature type="transmembrane region" description="Helical" evidence="1">
    <location>
        <begin position="6"/>
        <end position="24"/>
    </location>
</feature>
<evidence type="ECO:0000313" key="3">
    <source>
        <dbReference type="Proteomes" id="UP000243739"/>
    </source>
</evidence>
<dbReference type="OrthoDB" id="9794212at2"/>
<evidence type="ECO:0000313" key="2">
    <source>
        <dbReference type="EMBL" id="OEF98813.1"/>
    </source>
</evidence>
<reference evidence="2 3" key="1">
    <citation type="submission" date="2016-09" db="EMBL/GenBank/DDBJ databases">
        <title>Draft genome sequence for the type strain of Vulcanibacillus modesticaldus BR, a strictly anaerobic, moderately thermophilic, and nitrate-reducing bacterium from deep sea-hydrothermal vents of the Mid-Atlantic Ridge.</title>
        <authorList>
            <person name="Abin C.A."/>
            <person name="Hollibaugh J.T."/>
        </authorList>
    </citation>
    <scope>NUCLEOTIDE SEQUENCE [LARGE SCALE GENOMIC DNA]</scope>
    <source>
        <strain evidence="2 3">BR</strain>
    </source>
</reference>
<proteinExistence type="predicted"/>
<dbReference type="STRING" id="337097.BHF71_10830"/>
<protein>
    <submittedName>
        <fullName evidence="2">Uncharacterized protein</fullName>
    </submittedName>
</protein>
<accession>A0A1D2YSZ4</accession>
<sequence>MKTFRILIIIIVLITLYFALKWFVIPKIYVTPIPPLVIESKIDERQAILIEIKNISPFPIKIVNAYLILNQDIGRESIYEIQKGIIFEEAAISYKFLSEGNPYWDELKRYNLNNVKIKPFQEANVYFLTQLKQNIGLVEEVVIHFSYLGNYYEATIKDVKLAILSNGASNDLKRIINKYYPGSGLNIKHKVVIRKLMME</sequence>
<keyword evidence="3" id="KW-1185">Reference proteome</keyword>